<feature type="coiled-coil region" evidence="5">
    <location>
        <begin position="79"/>
        <end position="231"/>
    </location>
</feature>
<reference evidence="7" key="1">
    <citation type="submission" date="2025-08" db="UniProtKB">
        <authorList>
            <consortium name="Ensembl"/>
        </authorList>
    </citation>
    <scope>IDENTIFICATION</scope>
</reference>
<evidence type="ECO:0000256" key="5">
    <source>
        <dbReference type="SAM" id="Coils"/>
    </source>
</evidence>
<feature type="coiled-coil region" evidence="5">
    <location>
        <begin position="268"/>
        <end position="302"/>
    </location>
</feature>
<evidence type="ECO:0000256" key="4">
    <source>
        <dbReference type="ARBA" id="ARBA00023242"/>
    </source>
</evidence>
<keyword evidence="3 5" id="KW-0175">Coiled coil</keyword>
<dbReference type="GO" id="GO:0005737">
    <property type="term" value="C:cytoplasm"/>
    <property type="evidence" value="ECO:0007669"/>
    <property type="project" value="TreeGrafter"/>
</dbReference>
<organism evidence="7 8">
    <name type="scientific">Cyprinus carpio</name>
    <name type="common">Common carp</name>
    <dbReference type="NCBI Taxonomy" id="7962"/>
    <lineage>
        <taxon>Eukaryota</taxon>
        <taxon>Metazoa</taxon>
        <taxon>Chordata</taxon>
        <taxon>Craniata</taxon>
        <taxon>Vertebrata</taxon>
        <taxon>Euteleostomi</taxon>
        <taxon>Actinopterygii</taxon>
        <taxon>Neopterygii</taxon>
        <taxon>Teleostei</taxon>
        <taxon>Ostariophysi</taxon>
        <taxon>Cypriniformes</taxon>
        <taxon>Cyprinidae</taxon>
        <taxon>Cyprininae</taxon>
        <taxon>Cyprinus</taxon>
    </lineage>
</organism>
<comment type="subcellular location">
    <subcellularLocation>
        <location evidence="1">Nucleus</location>
    </subcellularLocation>
</comment>
<dbReference type="PANTHER" id="PTHR24200:SF7">
    <property type="entry name" value="MICROTUBULE-ASSOCIATED TUMOR SUPPRESSOR 1"/>
    <property type="match status" value="1"/>
</dbReference>
<feature type="region of interest" description="Disordered" evidence="6">
    <location>
        <begin position="342"/>
        <end position="374"/>
    </location>
</feature>
<dbReference type="GO" id="GO:0008017">
    <property type="term" value="F:microtubule binding"/>
    <property type="evidence" value="ECO:0007669"/>
    <property type="project" value="TreeGrafter"/>
</dbReference>
<evidence type="ECO:0000256" key="3">
    <source>
        <dbReference type="ARBA" id="ARBA00023054"/>
    </source>
</evidence>
<feature type="compositionally biased region" description="Polar residues" evidence="6">
    <location>
        <begin position="355"/>
        <end position="366"/>
    </location>
</feature>
<dbReference type="GO" id="GO:0005634">
    <property type="term" value="C:nucleus"/>
    <property type="evidence" value="ECO:0007669"/>
    <property type="project" value="UniProtKB-SubCell"/>
</dbReference>
<dbReference type="PANTHER" id="PTHR24200">
    <property type="entry name" value="TOUCAN, ISOFORM A"/>
    <property type="match status" value="1"/>
</dbReference>
<sequence length="374" mass="43294">MFFSPKFSLSNIHVRLTAKGLVRNLQLLSGCKSTVVFQAGLFNKSRTSSRNQQPPTNAQPDLVPPESKSRNVEYYKALCEKKNQTIQQLESTLRSNNRRFEAVAVVIKHLCAGHEEMMKQRRELSQELVTLREELVSSAHSCEQLREKHEALKKELEVSHMEEVDGLKLQFEQTFKELRQSHEKEMQAFNATLKESEDTLSNRIQELITENNNLKEKLDAEVKRRMDLAEKTQDSHTLYLEQELESLKVVLDIKNKQIHEQDKKLMQIDKLMERNVKLDECLKKLQQENEDLKARMDRHAALSRQLSTEQAVLQETLQKESKVNKRLSMENEELLWKLHNGDLSSSRKVSPSPSLNLQSPRNSAVFTSPPVSPR</sequence>
<dbReference type="Proteomes" id="UP000694701">
    <property type="component" value="Unplaced"/>
</dbReference>
<protein>
    <submittedName>
        <fullName evidence="7">Microtubule associated tumor suppressor 1a</fullName>
    </submittedName>
</protein>
<feature type="compositionally biased region" description="Polar residues" evidence="6">
    <location>
        <begin position="46"/>
        <end position="59"/>
    </location>
</feature>
<evidence type="ECO:0000256" key="2">
    <source>
        <dbReference type="ARBA" id="ARBA00007585"/>
    </source>
</evidence>
<proteinExistence type="inferred from homology"/>
<dbReference type="InterPro" id="IPR051293">
    <property type="entry name" value="MTUS1/CCDC69"/>
</dbReference>
<dbReference type="Ensembl" id="ENSCCRT00020096866.1">
    <property type="protein sequence ID" value="ENSCCRP00020088587.1"/>
    <property type="gene ID" value="ENSCCRG00020040699.1"/>
</dbReference>
<evidence type="ECO:0000256" key="1">
    <source>
        <dbReference type="ARBA" id="ARBA00004123"/>
    </source>
</evidence>
<comment type="similarity">
    <text evidence="2">Belongs to the MTUS1 family.</text>
</comment>
<name>A0A8C2J3A8_CYPCA</name>
<keyword evidence="4" id="KW-0539">Nucleus</keyword>
<evidence type="ECO:0000313" key="7">
    <source>
        <dbReference type="Ensembl" id="ENSCCRP00020088587.1"/>
    </source>
</evidence>
<dbReference type="AlphaFoldDB" id="A0A8C2J3A8"/>
<accession>A0A8C2J3A8</accession>
<feature type="region of interest" description="Disordered" evidence="6">
    <location>
        <begin position="46"/>
        <end position="68"/>
    </location>
</feature>
<feature type="compositionally biased region" description="Low complexity" evidence="6">
    <location>
        <begin position="344"/>
        <end position="354"/>
    </location>
</feature>
<evidence type="ECO:0000256" key="6">
    <source>
        <dbReference type="SAM" id="MobiDB-lite"/>
    </source>
</evidence>
<evidence type="ECO:0000313" key="8">
    <source>
        <dbReference type="Proteomes" id="UP000694701"/>
    </source>
</evidence>